<evidence type="ECO:0000313" key="1">
    <source>
        <dbReference type="EMBL" id="ALB23729.1"/>
    </source>
</evidence>
<name>A0A1L6TE51_PISSA</name>
<protein>
    <submittedName>
        <fullName evidence="1">Uncharacterized protein</fullName>
    </submittedName>
</protein>
<gene>
    <name evidence="1" type="ORF">KU39_2553</name>
</gene>
<dbReference type="AlphaFoldDB" id="A0A1L6TE51"/>
<dbReference type="Proteomes" id="UP000029558">
    <property type="component" value="Chromosome"/>
</dbReference>
<evidence type="ECO:0000313" key="2">
    <source>
        <dbReference type="Proteomes" id="UP000029558"/>
    </source>
</evidence>
<dbReference type="OrthoDB" id="9801392at2"/>
<organism evidence="1 2">
    <name type="scientific">Piscirickettsia salmonis</name>
    <dbReference type="NCBI Taxonomy" id="1238"/>
    <lineage>
        <taxon>Bacteria</taxon>
        <taxon>Pseudomonadati</taxon>
        <taxon>Pseudomonadota</taxon>
        <taxon>Gammaproteobacteria</taxon>
        <taxon>Thiotrichales</taxon>
        <taxon>Piscirickettsiaceae</taxon>
        <taxon>Piscirickettsia</taxon>
    </lineage>
</organism>
<reference evidence="1 2" key="1">
    <citation type="journal article" date="2014" name="Genome Announc.">
        <title>Comparative Genome Analysis of Two Isolates of the Fish Pathogen Piscirickettsia salmonis from Different Hosts Reveals Major Differences in Virulence-Associated Secretion Systems.</title>
        <authorList>
            <person name="Bohle H."/>
            <person name="Henriquez P."/>
            <person name="Grothusen H."/>
            <person name="Navas E."/>
            <person name="Sandoval A."/>
            <person name="Bustamante F."/>
            <person name="Bustos P."/>
            <person name="Mancilla M."/>
        </authorList>
    </citation>
    <scope>NUCLEOTIDE SEQUENCE [LARGE SCALE GENOMIC DNA]</scope>
    <source>
        <strain evidence="2">B1-32597</strain>
    </source>
</reference>
<proteinExistence type="predicted"/>
<dbReference type="RefSeq" id="WP_017377064.1">
    <property type="nucleotide sequence ID" value="NZ_CP012508.1"/>
</dbReference>
<accession>A0A1L6TE51</accession>
<sequence length="191" mass="22279">MKQKKKTWKDLKAVLLEMDTTQLCGVLQDLYKFSSENKAFFHSRFLVDQRNYDHLMPYKARIRNAICPKEPWKYEVQLSIGRKAISEFKKANGNLRDTVSLMLYYVSCGNDFTLEFSDIDERFYDSMGSMFARLVNTLIKHKDRALAAEFMPQLEREVKRVAWTGWGYGDELAASLSDLQKVFPVYCGKVI</sequence>
<dbReference type="EMBL" id="CP012508">
    <property type="protein sequence ID" value="ALB23729.1"/>
    <property type="molecule type" value="Genomic_DNA"/>
</dbReference>